<dbReference type="GO" id="GO:0046872">
    <property type="term" value="F:metal ion binding"/>
    <property type="evidence" value="ECO:0007669"/>
    <property type="project" value="UniProtKB-KW"/>
</dbReference>
<evidence type="ECO:0000256" key="21">
    <source>
        <dbReference type="ARBA" id="ARBA00032915"/>
    </source>
</evidence>
<dbReference type="AlphaFoldDB" id="A0A7E4WAB9"/>
<dbReference type="EC" id="2.4.1.143" evidence="5"/>
<evidence type="ECO:0000256" key="11">
    <source>
        <dbReference type="ARBA" id="ARBA00022968"/>
    </source>
</evidence>
<feature type="binding site" evidence="24">
    <location>
        <position position="367"/>
    </location>
    <ligand>
        <name>Mn(2+)</name>
        <dbReference type="ChEBI" id="CHEBI:29035"/>
    </ligand>
</feature>
<evidence type="ECO:0000256" key="8">
    <source>
        <dbReference type="ARBA" id="ARBA00022679"/>
    </source>
</evidence>
<comment type="catalytic activity">
    <reaction evidence="22">
        <text>an N(4)-{beta-D-GlcNAc-(1-&gt;2)-alpha-D-Man-(1-&gt;3)-[alpha-D-Man-(1-&gt;6)]-beta-D-Man-(1-&gt;4)-beta-D-GlcNAc-(1-&gt;4)-beta-D-GlcNAc}-L-asparaginyl-[protein] + UDP-N-acetyl-alpha-D-glucosamine = N(4)-{beta-D-GlcNAc-(1-&gt;2)-alpha-D-Man-(1-&gt;3)-[beta-D-GlcNAc-(1-&gt;2)-alpha-D-Man-(1-&gt;6)]-beta-D-Man-(1-&gt;4)-beta-D-GlcNAc-(1-&gt;4)-beta-D-GlcNAc}-L-asparaginyl-[protein] + UDP + H(+)</text>
        <dbReference type="Rhea" id="RHEA:12941"/>
        <dbReference type="Rhea" id="RHEA-COMP:13526"/>
        <dbReference type="Rhea" id="RHEA-COMP:14369"/>
        <dbReference type="ChEBI" id="CHEBI:15378"/>
        <dbReference type="ChEBI" id="CHEBI:57705"/>
        <dbReference type="ChEBI" id="CHEBI:58223"/>
        <dbReference type="ChEBI" id="CHEBI:60615"/>
        <dbReference type="ChEBI" id="CHEBI:60651"/>
        <dbReference type="EC" id="2.4.1.143"/>
    </reaction>
</comment>
<feature type="disulfide bond" evidence="25">
    <location>
        <begin position="189"/>
        <end position="203"/>
    </location>
</feature>
<evidence type="ECO:0000256" key="24">
    <source>
        <dbReference type="PIRSR" id="PIRSR607754-2"/>
    </source>
</evidence>
<sequence>MIFHKKTKLAGLVLILLTLYCFHRLSNVRTQKVIEVVSFNQLHESPNTSQNESKPQPEGETGLEDAKTELLGLSVNATVNPIEAINSLNYLNLHHDVYNSDTYGGLKEVSIILIIQVHNRANYLKLLIDSLANVPEINSTLLIFSHDIYDKDVEALIKGIKFAQVIQIRYPYSLQIFHDQFPGADPLDCDASIAKEKAEVVRCKNWKYPDTYGHYRIPTLSQIKHHWWWKMNYVFDGIIDRYDLNTNVLLLEEDHVVTPDVFHVLNKLIALRDTECRDCGIISLGLFVRTYTNYIRDISKVGRQTWFGKHNTGIVLNKELWNEFRNCSQLFCEFDDYNWDWSLIQISYKCFENKLIALYPKAPRVLHIGDCGVHTHKCSSQTSALKVSALFQKANHSFYPENMAITEKFSKVPKISKPNGGWGDVRDRALCKLNTHPLNSDTWDFNANLLT</sequence>
<evidence type="ECO:0000256" key="18">
    <source>
        <dbReference type="ARBA" id="ARBA00029663"/>
    </source>
</evidence>
<feature type="chain" id="PRO_5028856845" description="Alpha-1,6-mannosyl-glycoprotein 2-beta-N-acetylglucosaminyltransferase" evidence="27">
    <location>
        <begin position="31"/>
        <end position="451"/>
    </location>
</feature>
<keyword evidence="12" id="KW-1133">Transmembrane helix</keyword>
<keyword evidence="28" id="KW-1185">Reference proteome</keyword>
<keyword evidence="13" id="KW-0333">Golgi apparatus</keyword>
<feature type="binding site" evidence="23">
    <location>
        <begin position="222"/>
        <end position="226"/>
    </location>
    <ligand>
        <name>substrate</name>
    </ligand>
</feature>
<evidence type="ECO:0000256" key="17">
    <source>
        <dbReference type="ARBA" id="ARBA00023211"/>
    </source>
</evidence>
<keyword evidence="27" id="KW-0732">Signal</keyword>
<organism evidence="28 29">
    <name type="scientific">Panagrellus redivivus</name>
    <name type="common">Microworm</name>
    <dbReference type="NCBI Taxonomy" id="6233"/>
    <lineage>
        <taxon>Eukaryota</taxon>
        <taxon>Metazoa</taxon>
        <taxon>Ecdysozoa</taxon>
        <taxon>Nematoda</taxon>
        <taxon>Chromadorea</taxon>
        <taxon>Rhabditida</taxon>
        <taxon>Tylenchina</taxon>
        <taxon>Panagrolaimomorpha</taxon>
        <taxon>Panagrolaimoidea</taxon>
        <taxon>Panagrolaimidae</taxon>
        <taxon>Panagrellus</taxon>
    </lineage>
</organism>
<dbReference type="GO" id="GO:0009312">
    <property type="term" value="P:oligosaccharide biosynthetic process"/>
    <property type="evidence" value="ECO:0007669"/>
    <property type="project" value="InterPro"/>
</dbReference>
<dbReference type="UniPathway" id="UPA00378"/>
<name>A0A7E4WAB9_PANRE</name>
<dbReference type="GO" id="GO:0005795">
    <property type="term" value="C:Golgi stack"/>
    <property type="evidence" value="ECO:0007669"/>
    <property type="project" value="InterPro"/>
</dbReference>
<evidence type="ECO:0000256" key="10">
    <source>
        <dbReference type="ARBA" id="ARBA00022723"/>
    </source>
</evidence>
<feature type="binding site" evidence="23">
    <location>
        <position position="147"/>
    </location>
    <ligand>
        <name>substrate</name>
    </ligand>
</feature>
<evidence type="ECO:0000256" key="13">
    <source>
        <dbReference type="ARBA" id="ARBA00023034"/>
    </source>
</evidence>
<comment type="similarity">
    <text evidence="4">Belongs to the glycosyltransferase 16 (GT16) protein family.</text>
</comment>
<keyword evidence="14" id="KW-0472">Membrane</keyword>
<feature type="disulfide bond" evidence="25">
    <location>
        <begin position="332"/>
        <end position="431"/>
    </location>
</feature>
<feature type="binding site" evidence="23">
    <location>
        <begin position="116"/>
        <end position="120"/>
    </location>
    <ligand>
        <name>substrate</name>
    </ligand>
</feature>
<evidence type="ECO:0000256" key="2">
    <source>
        <dbReference type="ARBA" id="ARBA00004323"/>
    </source>
</evidence>
<evidence type="ECO:0000256" key="20">
    <source>
        <dbReference type="ARBA" id="ARBA00032552"/>
    </source>
</evidence>
<keyword evidence="17 24" id="KW-0464">Manganese</keyword>
<dbReference type="Proteomes" id="UP000492821">
    <property type="component" value="Unassembled WGS sequence"/>
</dbReference>
<evidence type="ECO:0000256" key="7">
    <source>
        <dbReference type="ARBA" id="ARBA00022676"/>
    </source>
</evidence>
<dbReference type="GO" id="GO:0000139">
    <property type="term" value="C:Golgi membrane"/>
    <property type="evidence" value="ECO:0007669"/>
    <property type="project" value="UniProtKB-SubCell"/>
</dbReference>
<reference evidence="28" key="1">
    <citation type="journal article" date="2013" name="Genetics">
        <title>The draft genome and transcriptome of Panagrellus redivivus are shaped by the harsh demands of a free-living lifestyle.</title>
        <authorList>
            <person name="Srinivasan J."/>
            <person name="Dillman A.R."/>
            <person name="Macchietto M.G."/>
            <person name="Heikkinen L."/>
            <person name="Lakso M."/>
            <person name="Fracchia K.M."/>
            <person name="Antoshechkin I."/>
            <person name="Mortazavi A."/>
            <person name="Wong G."/>
            <person name="Sternberg P.W."/>
        </authorList>
    </citation>
    <scope>NUCLEOTIDE SEQUENCE [LARGE SCALE GENOMIC DNA]</scope>
    <source>
        <strain evidence="28">MT8872</strain>
    </source>
</reference>
<dbReference type="PANTHER" id="PTHR12871">
    <property type="entry name" value="BETA-1,2-N-ACETYLGLUCOSAMINYLTRANSFERASE II"/>
    <property type="match status" value="1"/>
</dbReference>
<keyword evidence="9" id="KW-0812">Transmembrane</keyword>
<feature type="disulfide bond" evidence="25">
    <location>
        <begin position="276"/>
        <end position="279"/>
    </location>
</feature>
<accession>A0A7E4WAB9</accession>
<evidence type="ECO:0000256" key="4">
    <source>
        <dbReference type="ARBA" id="ARBA00011011"/>
    </source>
</evidence>
<keyword evidence="10 24" id="KW-0479">Metal-binding</keyword>
<feature type="disulfide bond" evidence="25">
    <location>
        <begin position="371"/>
        <end position="378"/>
    </location>
</feature>
<dbReference type="GO" id="GO:0008455">
    <property type="term" value="F:alpha-1,6-mannosylglycoprotein 2-beta-N-acetylglucosaminyltransferase activity"/>
    <property type="evidence" value="ECO:0007669"/>
    <property type="project" value="UniProtKB-EC"/>
</dbReference>
<dbReference type="InterPro" id="IPR007754">
    <property type="entry name" value="GlcNAc_II"/>
</dbReference>
<evidence type="ECO:0000256" key="5">
    <source>
        <dbReference type="ARBA" id="ARBA00012613"/>
    </source>
</evidence>
<keyword evidence="15 25" id="KW-1015">Disulfide bond</keyword>
<protein>
    <recommendedName>
        <fullName evidence="6">Alpha-1,6-mannosyl-glycoprotein 2-beta-N-acetylglucosaminyltransferase</fullName>
        <ecNumber evidence="5">2.4.1.143</ecNumber>
    </recommendedName>
    <alternativeName>
        <fullName evidence="21">Beta-1,2-N-acetylglucosaminyltransferase II</fullName>
    </alternativeName>
    <alternativeName>
        <fullName evidence="20">GlcNAc-T II</fullName>
    </alternativeName>
    <alternativeName>
        <fullName evidence="19">Mannoside acetylglucosaminyltransferase 2</fullName>
    </alternativeName>
    <alternativeName>
        <fullName evidence="18">N-glycosyl-oligosaccharide-glycoprotein N-acetylglucosaminyltransferase II</fullName>
    </alternativeName>
</protein>
<comment type="pathway">
    <text evidence="3">Protein modification; protein glycosylation.</text>
</comment>
<keyword evidence="8" id="KW-0808">Transferase</keyword>
<feature type="signal peptide" evidence="27">
    <location>
        <begin position="1"/>
        <end position="30"/>
    </location>
</feature>
<evidence type="ECO:0000256" key="12">
    <source>
        <dbReference type="ARBA" id="ARBA00022989"/>
    </source>
</evidence>
<comment type="subcellular location">
    <subcellularLocation>
        <location evidence="2">Golgi apparatus membrane</location>
        <topology evidence="2">Single-pass type II membrane protein</topology>
    </subcellularLocation>
</comment>
<feature type="region of interest" description="Disordered" evidence="26">
    <location>
        <begin position="44"/>
        <end position="63"/>
    </location>
</feature>
<dbReference type="Gene3D" id="3.90.550.10">
    <property type="entry name" value="Spore Coat Polysaccharide Biosynthesis Protein SpsA, Chain A"/>
    <property type="match status" value="1"/>
</dbReference>
<proteinExistence type="inferred from homology"/>
<dbReference type="SUPFAM" id="SSF53448">
    <property type="entry name" value="Nucleotide-diphospho-sugar transferases"/>
    <property type="match status" value="1"/>
</dbReference>
<evidence type="ECO:0000313" key="28">
    <source>
        <dbReference type="Proteomes" id="UP000492821"/>
    </source>
</evidence>
<dbReference type="Pfam" id="PF05060">
    <property type="entry name" value="MGAT2"/>
    <property type="match status" value="1"/>
</dbReference>
<dbReference type="GO" id="GO:0006487">
    <property type="term" value="P:protein N-linked glycosylation"/>
    <property type="evidence" value="ECO:0007669"/>
    <property type="project" value="TreeGrafter"/>
</dbReference>
<feature type="compositionally biased region" description="Polar residues" evidence="26">
    <location>
        <begin position="44"/>
        <end position="54"/>
    </location>
</feature>
<evidence type="ECO:0000256" key="3">
    <source>
        <dbReference type="ARBA" id="ARBA00004922"/>
    </source>
</evidence>
<keyword evidence="11" id="KW-0735">Signal-anchor</keyword>
<keyword evidence="16" id="KW-0325">Glycoprotein</keyword>
<evidence type="ECO:0000256" key="26">
    <source>
        <dbReference type="SAM" id="MobiDB-lite"/>
    </source>
</evidence>
<evidence type="ECO:0000256" key="22">
    <source>
        <dbReference type="ARBA" id="ARBA00093257"/>
    </source>
</evidence>
<dbReference type="PANTHER" id="PTHR12871:SF0">
    <property type="entry name" value="ALPHA-1,6-MANNOSYL-GLYCOPROTEIN 2-BETA-N-ACETYLGLUCOSAMINYLTRANSFERASE"/>
    <property type="match status" value="1"/>
</dbReference>
<evidence type="ECO:0000256" key="23">
    <source>
        <dbReference type="PIRSR" id="PIRSR607754-1"/>
    </source>
</evidence>
<evidence type="ECO:0000256" key="6">
    <source>
        <dbReference type="ARBA" id="ARBA00014817"/>
    </source>
</evidence>
<comment type="cofactor">
    <cofactor evidence="1 24">
        <name>Mn(2+)</name>
        <dbReference type="ChEBI" id="CHEBI:29035"/>
    </cofactor>
</comment>
<evidence type="ECO:0000256" key="14">
    <source>
        <dbReference type="ARBA" id="ARBA00023136"/>
    </source>
</evidence>
<reference evidence="29" key="2">
    <citation type="submission" date="2020-10" db="UniProtKB">
        <authorList>
            <consortium name="WormBaseParasite"/>
        </authorList>
    </citation>
    <scope>IDENTIFICATION</scope>
</reference>
<feature type="binding site" evidence="24">
    <location>
        <position position="254"/>
    </location>
    <ligand>
        <name>Mn(2+)</name>
        <dbReference type="ChEBI" id="CHEBI:29035"/>
    </ligand>
</feature>
<evidence type="ECO:0000256" key="25">
    <source>
        <dbReference type="PIRSR" id="PIRSR607754-3"/>
    </source>
</evidence>
<keyword evidence="7" id="KW-0328">Glycosyltransferase</keyword>
<evidence type="ECO:0000256" key="9">
    <source>
        <dbReference type="ARBA" id="ARBA00022692"/>
    </source>
</evidence>
<evidence type="ECO:0000256" key="27">
    <source>
        <dbReference type="SAM" id="SignalP"/>
    </source>
</evidence>
<dbReference type="WBParaSite" id="Pan_g8888.t1">
    <property type="protein sequence ID" value="Pan_g8888.t1"/>
    <property type="gene ID" value="Pan_g8888"/>
</dbReference>
<evidence type="ECO:0000256" key="16">
    <source>
        <dbReference type="ARBA" id="ARBA00023180"/>
    </source>
</evidence>
<evidence type="ECO:0000256" key="1">
    <source>
        <dbReference type="ARBA" id="ARBA00001936"/>
    </source>
</evidence>
<evidence type="ECO:0000256" key="15">
    <source>
        <dbReference type="ARBA" id="ARBA00023157"/>
    </source>
</evidence>
<evidence type="ECO:0000256" key="19">
    <source>
        <dbReference type="ARBA" id="ARBA00031203"/>
    </source>
</evidence>
<dbReference type="InterPro" id="IPR029044">
    <property type="entry name" value="Nucleotide-diphossugar_trans"/>
</dbReference>
<feature type="disulfide bond" evidence="25">
    <location>
        <begin position="327"/>
        <end position="350"/>
    </location>
</feature>
<evidence type="ECO:0000313" key="29">
    <source>
        <dbReference type="WBParaSite" id="Pan_g8888.t1"/>
    </source>
</evidence>